<reference evidence="2 3" key="1">
    <citation type="submission" date="2020-08" db="EMBL/GenBank/DDBJ databases">
        <title>Genome public.</title>
        <authorList>
            <person name="Liu C."/>
            <person name="Sun Q."/>
        </authorList>
    </citation>
    <scope>NUCLEOTIDE SEQUENCE [LARGE SCALE GENOMIC DNA]</scope>
    <source>
        <strain evidence="2 3">New-38</strain>
    </source>
</reference>
<dbReference type="Gene3D" id="3.40.50.720">
    <property type="entry name" value="NAD(P)-binding Rossmann-like Domain"/>
    <property type="match status" value="1"/>
</dbReference>
<comment type="similarity">
    <text evidence="1">Belongs to the short-chain dehydrogenases/reductases (SDR) family.</text>
</comment>
<organism evidence="2 3">
    <name type="scientific">Pseudoflavonifractor hominis</name>
    <dbReference type="NCBI Taxonomy" id="2763059"/>
    <lineage>
        <taxon>Bacteria</taxon>
        <taxon>Bacillati</taxon>
        <taxon>Bacillota</taxon>
        <taxon>Clostridia</taxon>
        <taxon>Eubacteriales</taxon>
        <taxon>Oscillospiraceae</taxon>
        <taxon>Pseudoflavonifractor</taxon>
    </lineage>
</organism>
<sequence length="269" mass="28788">MNTAEYLHSLFSLEGKTILVTGAAGGIGAAISAGLARAGAEVALCGRTLSKCEELVNQLSAEGCHVSAHLLDVADRSSIQSCVDEVVARYGKIDVLFNVAGINKREGLLDVEEETYDRIMDTNLKGLFFMSQAVAREMYKRKSGHIINIGSHNDEGMLGGCSVYGAAKSGVIALTRAMAVEFAQYGIRANAISPGHILTELTQVTWDHPTRSVYLKDRIAMGRPGRPDELVGMAIMLASDASSYMTGQAYHVDGGCLCGGAPWEYDTKY</sequence>
<comment type="caution">
    <text evidence="2">The sequence shown here is derived from an EMBL/GenBank/DDBJ whole genome shotgun (WGS) entry which is preliminary data.</text>
</comment>
<dbReference type="PANTHER" id="PTHR42760">
    <property type="entry name" value="SHORT-CHAIN DEHYDROGENASES/REDUCTASES FAMILY MEMBER"/>
    <property type="match status" value="1"/>
</dbReference>
<dbReference type="RefSeq" id="WP_101691596.1">
    <property type="nucleotide sequence ID" value="NZ_JACOPR010000003.1"/>
</dbReference>
<evidence type="ECO:0000313" key="3">
    <source>
        <dbReference type="Proteomes" id="UP000660021"/>
    </source>
</evidence>
<protein>
    <submittedName>
        <fullName evidence="2">SDR family oxidoreductase</fullName>
    </submittedName>
</protein>
<dbReference type="PROSITE" id="PS00061">
    <property type="entry name" value="ADH_SHORT"/>
    <property type="match status" value="1"/>
</dbReference>
<dbReference type="Proteomes" id="UP000660021">
    <property type="component" value="Unassembled WGS sequence"/>
</dbReference>
<dbReference type="SUPFAM" id="SSF51735">
    <property type="entry name" value="NAD(P)-binding Rossmann-fold domains"/>
    <property type="match status" value="1"/>
</dbReference>
<evidence type="ECO:0000313" key="2">
    <source>
        <dbReference type="EMBL" id="MBC5730719.1"/>
    </source>
</evidence>
<evidence type="ECO:0000256" key="1">
    <source>
        <dbReference type="ARBA" id="ARBA00006484"/>
    </source>
</evidence>
<keyword evidence="3" id="KW-1185">Reference proteome</keyword>
<dbReference type="InterPro" id="IPR036291">
    <property type="entry name" value="NAD(P)-bd_dom_sf"/>
</dbReference>
<accession>A0ABR7HT76</accession>
<dbReference type="PRINTS" id="PR00080">
    <property type="entry name" value="SDRFAMILY"/>
</dbReference>
<dbReference type="InterPro" id="IPR020904">
    <property type="entry name" value="Sc_DH/Rdtase_CS"/>
</dbReference>
<gene>
    <name evidence="2" type="ORF">H8S34_07705</name>
</gene>
<dbReference type="PRINTS" id="PR00081">
    <property type="entry name" value="GDHRDH"/>
</dbReference>
<dbReference type="Pfam" id="PF13561">
    <property type="entry name" value="adh_short_C2"/>
    <property type="match status" value="1"/>
</dbReference>
<name>A0ABR7HT76_9FIRM</name>
<dbReference type="InterPro" id="IPR002347">
    <property type="entry name" value="SDR_fam"/>
</dbReference>
<proteinExistence type="inferred from homology"/>
<dbReference type="EMBL" id="JACOPR010000003">
    <property type="protein sequence ID" value="MBC5730719.1"/>
    <property type="molecule type" value="Genomic_DNA"/>
</dbReference>